<dbReference type="PROSITE" id="PS51201">
    <property type="entry name" value="RCK_N"/>
    <property type="match status" value="1"/>
</dbReference>
<organism evidence="2 3">
    <name type="scientific">Blattabacterium cuenoti BPAY</name>
    <dbReference type="NCBI Taxonomy" id="1457031"/>
    <lineage>
        <taxon>Bacteria</taxon>
        <taxon>Pseudomonadati</taxon>
        <taxon>Bacteroidota</taxon>
        <taxon>Flavobacteriia</taxon>
        <taxon>Flavobacteriales</taxon>
        <taxon>Blattabacteriaceae</taxon>
        <taxon>Blattabacterium</taxon>
    </lineage>
</organism>
<protein>
    <submittedName>
        <fullName evidence="2">K+ uptake transporter subunit KtrA</fullName>
    </submittedName>
</protein>
<sequence length="229" mass="25364">MKIIIIGLGNFGRSLALNLTDNGHEVFGIDHKMEKVDLLKDHIANVVCMDANNEAAYKVLPIQQADLGIVAIGENEGSSIVTTAILKKYKNLKIISRSLSKIHDTILEAMGINDVIHPEQDAAFRLTKQISFNYALDYFRVDNKHSIAEVFSPYSFSGKSVKSLKLTQKYSVSLITVIRDIRNPLSSKGTPTRKVIGLVTGETVLQKGDILTLFGSNKSIMNFIKDKKK</sequence>
<dbReference type="Gene3D" id="3.30.70.1450">
    <property type="entry name" value="Regulator of K+ conductance, C-terminal domain"/>
    <property type="match status" value="1"/>
</dbReference>
<proteinExistence type="predicted"/>
<dbReference type="PANTHER" id="PTHR43833:SF7">
    <property type="entry name" value="KTR SYSTEM POTASSIUM UPTAKE PROTEIN C"/>
    <property type="match status" value="1"/>
</dbReference>
<dbReference type="RefSeq" id="WP_096377899.1">
    <property type="nucleotide sequence ID" value="NZ_AP014609.1"/>
</dbReference>
<dbReference type="InterPro" id="IPR036721">
    <property type="entry name" value="RCK_C_sf"/>
</dbReference>
<feature type="domain" description="RCK N-terminal" evidence="1">
    <location>
        <begin position="1"/>
        <end position="117"/>
    </location>
</feature>
<evidence type="ECO:0000313" key="2">
    <source>
        <dbReference type="EMBL" id="BAR91824.1"/>
    </source>
</evidence>
<dbReference type="InterPro" id="IPR003148">
    <property type="entry name" value="RCK_N"/>
</dbReference>
<evidence type="ECO:0000313" key="3">
    <source>
        <dbReference type="Proteomes" id="UP000217805"/>
    </source>
</evidence>
<accession>A0ABM7EXW2</accession>
<dbReference type="Gene3D" id="3.40.50.720">
    <property type="entry name" value="NAD(P)-binding Rossmann-like Domain"/>
    <property type="match status" value="1"/>
</dbReference>
<name>A0ABM7EXW2_9FLAO</name>
<dbReference type="EMBL" id="AP014609">
    <property type="protein sequence ID" value="BAR91824.1"/>
    <property type="molecule type" value="Genomic_DNA"/>
</dbReference>
<dbReference type="Proteomes" id="UP000217805">
    <property type="component" value="Chromosome"/>
</dbReference>
<dbReference type="InterPro" id="IPR050721">
    <property type="entry name" value="Trk_Ktr_HKT_K-transport"/>
</dbReference>
<dbReference type="PANTHER" id="PTHR43833">
    <property type="entry name" value="POTASSIUM CHANNEL PROTEIN 2-RELATED-RELATED"/>
    <property type="match status" value="1"/>
</dbReference>
<gene>
    <name evidence="2" type="primary">ktrA</name>
    <name evidence="2" type="ORF">BPAY_064</name>
</gene>
<reference evidence="2 3" key="1">
    <citation type="journal article" date="2015" name="Microbes Environ.">
        <title>An Efficient Strategy Developed for Next-Generation Sequencing of Endosymbiont Genomes Performed Using Crude DNA Isolated from Host Tissues: A Case Study of Blattabacterium cuenoti Inhabiting the Fat Bodies of Cockroaches.</title>
        <authorList>
            <person name="Kinjo Y."/>
            <person name="Saitoh S."/>
            <person name="Tokuda G."/>
        </authorList>
    </citation>
    <scope>NUCLEOTIDE SEQUENCE [LARGE SCALE GENOMIC DNA]</scope>
    <source>
        <strain evidence="2 3">BPAY</strain>
    </source>
</reference>
<dbReference type="Pfam" id="PF02254">
    <property type="entry name" value="TrkA_N"/>
    <property type="match status" value="1"/>
</dbReference>
<keyword evidence="3" id="KW-1185">Reference proteome</keyword>
<evidence type="ECO:0000259" key="1">
    <source>
        <dbReference type="PROSITE" id="PS51201"/>
    </source>
</evidence>
<dbReference type="SUPFAM" id="SSF51735">
    <property type="entry name" value="NAD(P)-binding Rossmann-fold domains"/>
    <property type="match status" value="1"/>
</dbReference>
<dbReference type="InterPro" id="IPR036291">
    <property type="entry name" value="NAD(P)-bd_dom_sf"/>
</dbReference>
<dbReference type="SUPFAM" id="SSF116726">
    <property type="entry name" value="TrkA C-terminal domain-like"/>
    <property type="match status" value="1"/>
</dbReference>